<dbReference type="EMBL" id="JBHSBB010000013">
    <property type="protein sequence ID" value="MFC4033452.1"/>
    <property type="molecule type" value="Genomic_DNA"/>
</dbReference>
<proteinExistence type="predicted"/>
<keyword evidence="4" id="KW-1185">Reference proteome</keyword>
<evidence type="ECO:0000256" key="2">
    <source>
        <dbReference type="SAM" id="Phobius"/>
    </source>
</evidence>
<evidence type="ECO:0008006" key="5">
    <source>
        <dbReference type="Google" id="ProtNLM"/>
    </source>
</evidence>
<dbReference type="RefSeq" id="WP_386430547.1">
    <property type="nucleotide sequence ID" value="NZ_JBHSBB010000013.1"/>
</dbReference>
<keyword evidence="2" id="KW-0812">Transmembrane</keyword>
<dbReference type="Proteomes" id="UP001595765">
    <property type="component" value="Unassembled WGS sequence"/>
</dbReference>
<comment type="caution">
    <text evidence="3">The sequence shown here is derived from an EMBL/GenBank/DDBJ whole genome shotgun (WGS) entry which is preliminary data.</text>
</comment>
<gene>
    <name evidence="3" type="ORF">ACFO3J_18480</name>
</gene>
<feature type="region of interest" description="Disordered" evidence="1">
    <location>
        <begin position="41"/>
        <end position="69"/>
    </location>
</feature>
<evidence type="ECO:0000256" key="1">
    <source>
        <dbReference type="SAM" id="MobiDB-lite"/>
    </source>
</evidence>
<feature type="compositionally biased region" description="Gly residues" evidence="1">
    <location>
        <begin position="41"/>
        <end position="64"/>
    </location>
</feature>
<sequence length="223" mass="22694">MGGFLRAATGYPTVLFSFALVVVVAYWAVVLVGGVHFHGGRQGHGGGRGQGGRQGHGGGRGGGRGGRHSHGGVRKILGLGGVPITVAVSLVIAFAWFSALVGRVVLGAGDGGIVLPVALAGGWAGARLLIWPLRRLMPAPAPPPSRRDFVGRACVIRTGRVGPDFGQAEVHAADGSAALVQVRQSLDEAAGPGSVLRSGAAALIYDYDAEGEFFRVMPGLYSG</sequence>
<keyword evidence="2" id="KW-1133">Transmembrane helix</keyword>
<evidence type="ECO:0000313" key="4">
    <source>
        <dbReference type="Proteomes" id="UP001595765"/>
    </source>
</evidence>
<evidence type="ECO:0000313" key="3">
    <source>
        <dbReference type="EMBL" id="MFC4033452.1"/>
    </source>
</evidence>
<name>A0ABV8HR73_9ACTN</name>
<protein>
    <recommendedName>
        <fullName evidence="5">DUF1449 family protein</fullName>
    </recommendedName>
</protein>
<feature type="transmembrane region" description="Helical" evidence="2">
    <location>
        <begin position="14"/>
        <end position="35"/>
    </location>
</feature>
<feature type="transmembrane region" description="Helical" evidence="2">
    <location>
        <begin position="111"/>
        <end position="130"/>
    </location>
</feature>
<organism evidence="3 4">
    <name type="scientific">Streptomyces polygonati</name>
    <dbReference type="NCBI Taxonomy" id="1617087"/>
    <lineage>
        <taxon>Bacteria</taxon>
        <taxon>Bacillati</taxon>
        <taxon>Actinomycetota</taxon>
        <taxon>Actinomycetes</taxon>
        <taxon>Kitasatosporales</taxon>
        <taxon>Streptomycetaceae</taxon>
        <taxon>Streptomyces</taxon>
    </lineage>
</organism>
<feature type="transmembrane region" description="Helical" evidence="2">
    <location>
        <begin position="76"/>
        <end position="99"/>
    </location>
</feature>
<reference evidence="4" key="1">
    <citation type="journal article" date="2019" name="Int. J. Syst. Evol. Microbiol.">
        <title>The Global Catalogue of Microorganisms (GCM) 10K type strain sequencing project: providing services to taxonomists for standard genome sequencing and annotation.</title>
        <authorList>
            <consortium name="The Broad Institute Genomics Platform"/>
            <consortium name="The Broad Institute Genome Sequencing Center for Infectious Disease"/>
            <person name="Wu L."/>
            <person name="Ma J."/>
        </authorList>
    </citation>
    <scope>NUCLEOTIDE SEQUENCE [LARGE SCALE GENOMIC DNA]</scope>
    <source>
        <strain evidence="4">CGMCC 4.7237</strain>
    </source>
</reference>
<accession>A0ABV8HR73</accession>
<keyword evidence="2" id="KW-0472">Membrane</keyword>